<evidence type="ECO:0000313" key="19">
    <source>
        <dbReference type="Proteomes" id="UP000029278"/>
    </source>
</evidence>
<dbReference type="GO" id="GO:0003677">
    <property type="term" value="F:DNA binding"/>
    <property type="evidence" value="ECO:0007669"/>
    <property type="project" value="UniProtKB-KW"/>
</dbReference>
<evidence type="ECO:0000256" key="12">
    <source>
        <dbReference type="ARBA" id="ARBA00023125"/>
    </source>
</evidence>
<dbReference type="GO" id="GO:0016887">
    <property type="term" value="F:ATP hydrolysis activity"/>
    <property type="evidence" value="ECO:0007669"/>
    <property type="project" value="InterPro"/>
</dbReference>
<dbReference type="InterPro" id="IPR003439">
    <property type="entry name" value="ABC_transporter-like_ATP-bd"/>
</dbReference>
<dbReference type="HOGENOM" id="CLU_001370_2_1_9"/>
<evidence type="ECO:0000256" key="14">
    <source>
        <dbReference type="ARBA" id="ARBA00038000"/>
    </source>
</evidence>
<keyword evidence="12" id="KW-0238">DNA-binding</keyword>
<evidence type="ECO:0000256" key="7">
    <source>
        <dbReference type="ARBA" id="ARBA00022769"/>
    </source>
</evidence>
<reference evidence="18 19" key="1">
    <citation type="submission" date="2014-04" db="EMBL/GenBank/DDBJ databases">
        <authorList>
            <person name="Bishop-Lilly K.A."/>
            <person name="Broomall S.M."/>
            <person name="Chain P.S."/>
            <person name="Chertkov O."/>
            <person name="Coyne S.R."/>
            <person name="Daligault H.E."/>
            <person name="Davenport K.W."/>
            <person name="Erkkila T."/>
            <person name="Frey K.G."/>
            <person name="Gibbons H.S."/>
            <person name="Gu W."/>
            <person name="Jaissle J."/>
            <person name="Johnson S.L."/>
            <person name="Koroleva G.I."/>
            <person name="Ladner J.T."/>
            <person name="Lo C.-C."/>
            <person name="Minogue T.D."/>
            <person name="Munk C."/>
            <person name="Palacios G.F."/>
            <person name="Redden C.L."/>
            <person name="Rosenzweig C.N."/>
            <person name="Scholz M.B."/>
            <person name="Teshima H."/>
            <person name="Xu Y."/>
        </authorList>
    </citation>
    <scope>NUCLEOTIDE SEQUENCE [LARGE SCALE GENOMIC DNA]</scope>
    <source>
        <strain evidence="18 19">8244</strain>
    </source>
</reference>
<dbReference type="Gene3D" id="1.10.8.280">
    <property type="entry name" value="ABC transporter ATPase domain-like"/>
    <property type="match status" value="1"/>
</dbReference>
<comment type="caution">
    <text evidence="18">The sequence shown here is derived from an EMBL/GenBank/DDBJ whole genome shotgun (WGS) entry which is preliminary data.</text>
</comment>
<evidence type="ECO:0000256" key="3">
    <source>
        <dbReference type="ARBA" id="ARBA00022723"/>
    </source>
</evidence>
<evidence type="ECO:0000256" key="15">
    <source>
        <dbReference type="ARBA" id="ARBA00039316"/>
    </source>
</evidence>
<dbReference type="Pfam" id="PF17755">
    <property type="entry name" value="UvrA_DNA-bind"/>
    <property type="match status" value="1"/>
</dbReference>
<dbReference type="InterPro" id="IPR017871">
    <property type="entry name" value="ABC_transporter-like_CS"/>
</dbReference>
<keyword evidence="9" id="KW-0862">Zinc</keyword>
<gene>
    <name evidence="18" type="primary">uvrA</name>
    <name evidence="18" type="ORF">DJ90_1501</name>
</gene>
<feature type="domain" description="ABC transporter" evidence="17">
    <location>
        <begin position="452"/>
        <end position="749"/>
    </location>
</feature>
<dbReference type="Gene3D" id="1.20.1580.10">
    <property type="entry name" value="ABC transporter ATPase like domain"/>
    <property type="match status" value="2"/>
</dbReference>
<dbReference type="GO" id="GO:0005737">
    <property type="term" value="C:cytoplasm"/>
    <property type="evidence" value="ECO:0007669"/>
    <property type="project" value="UniProtKB-SubCell"/>
</dbReference>
<organism evidence="18 19">
    <name type="scientific">Paenibacillus macerans</name>
    <name type="common">Bacillus macerans</name>
    <dbReference type="NCBI Taxonomy" id="44252"/>
    <lineage>
        <taxon>Bacteria</taxon>
        <taxon>Bacillati</taxon>
        <taxon>Bacillota</taxon>
        <taxon>Bacilli</taxon>
        <taxon>Bacillales</taxon>
        <taxon>Paenibacillaceae</taxon>
        <taxon>Paenibacillus</taxon>
    </lineage>
</organism>
<dbReference type="GeneID" id="77007421"/>
<dbReference type="CDD" id="cd03270">
    <property type="entry name" value="ABC_UvrA_I"/>
    <property type="match status" value="1"/>
</dbReference>
<dbReference type="InterPro" id="IPR027417">
    <property type="entry name" value="P-loop_NTPase"/>
</dbReference>
<evidence type="ECO:0000256" key="1">
    <source>
        <dbReference type="ARBA" id="ARBA00004496"/>
    </source>
</evidence>
<dbReference type="Pfam" id="PF00005">
    <property type="entry name" value="ABC_tran"/>
    <property type="match status" value="1"/>
</dbReference>
<evidence type="ECO:0000256" key="8">
    <source>
        <dbReference type="ARBA" id="ARBA00022771"/>
    </source>
</evidence>
<keyword evidence="6" id="KW-0227">DNA damage</keyword>
<dbReference type="InterPro" id="IPR041552">
    <property type="entry name" value="UvrA_DNA-bd"/>
</dbReference>
<keyword evidence="5" id="KW-0547">Nucleotide-binding</keyword>
<dbReference type="PROSITE" id="PS50893">
    <property type="entry name" value="ABC_TRANSPORTER_2"/>
    <property type="match status" value="2"/>
</dbReference>
<keyword evidence="8" id="KW-0863">Zinc-finger</keyword>
<evidence type="ECO:0000256" key="5">
    <source>
        <dbReference type="ARBA" id="ARBA00022741"/>
    </source>
</evidence>
<evidence type="ECO:0000256" key="13">
    <source>
        <dbReference type="ARBA" id="ARBA00023204"/>
    </source>
</evidence>
<dbReference type="EMBL" id="JMQA01000029">
    <property type="protein sequence ID" value="KFN08263.1"/>
    <property type="molecule type" value="Genomic_DNA"/>
</dbReference>
<sequence>MSWQEYIVIRGARENNLKNVSLQIPKRKITVFTGVSGSGKSSLVFDTIGAEAQRLLNETYTAFIRNRLPKFKQPDTDAIENLSPAIVIDQRRLGGNSRSTVGTITDIYSILRLLYSRVGMPFVGYSHVFSFNDPAGMCPDCQGLGKKMELDIGKIFDKSKSLNEGAILFPVFAVGSWYLKTYTLSGLFDNDKKLADYSEQEWDMLLYGKGKKIKLPSKGGPIQSDYEGVVPKFQRLYIQRDSNELSESTKHKVERFITQVECPTCKGTRLSQKSLSCTINGYNIAECVAMELGELFEVVSRIDDPVAAPMVSSLTERLQHLIDVGLEYLSLNRETTTLSGGESQRIKMVRQLCNSLTDMVYIFDEPSIGLHPRDIRRLNQLLRKLCDKGNTILVVEHDPDVIRIADHIVDVGPRAGTEGGRIVFEGTVRQLYNSATLTGQHLNRPWPLKETVRAPKGHFRIEGATSHNLKDVTVSIPQGVLTAITGVAGSGKSSLVHHEFITRYPEAAVIDQSAVHTSIRSNPATYTGIMDMIRNLFAKANRKSASLFSFNSKGACPDCQGLGFIYTDLAFMEGIKTACETCEGRRFRDEVLHYKWREKSITDVLDMTVWGALDFFEQREIVQPLQALNDVGLGYLTLGQPLNTLSGGECQRVKLANELHKEGHIYVMDEPTTGLHMADVGQLLAIMNRLVDQGSTVIVIEHHLDIIRQADWIIDLGPEGGSKGGRVVFEGTPRQLLNAKGSTTGMYIGQ</sequence>
<dbReference type="STRING" id="44252.DJ90_1501"/>
<dbReference type="PATRIC" id="fig|44252.3.peg.3122"/>
<dbReference type="GO" id="GO:0005524">
    <property type="term" value="F:ATP binding"/>
    <property type="evidence" value="ECO:0007669"/>
    <property type="project" value="UniProtKB-KW"/>
</dbReference>
<dbReference type="PANTHER" id="PTHR43152">
    <property type="entry name" value="UVRABC SYSTEM PROTEIN A"/>
    <property type="match status" value="1"/>
</dbReference>
<evidence type="ECO:0000256" key="2">
    <source>
        <dbReference type="ARBA" id="ARBA00022490"/>
    </source>
</evidence>
<evidence type="ECO:0000313" key="18">
    <source>
        <dbReference type="EMBL" id="KFN08263.1"/>
    </source>
</evidence>
<feature type="domain" description="ABC transporter" evidence="17">
    <location>
        <begin position="1"/>
        <end position="444"/>
    </location>
</feature>
<evidence type="ECO:0000256" key="16">
    <source>
        <dbReference type="ARBA" id="ARBA00042156"/>
    </source>
</evidence>
<dbReference type="Gene3D" id="3.40.50.300">
    <property type="entry name" value="P-loop containing nucleotide triphosphate hydrolases"/>
    <property type="match status" value="2"/>
</dbReference>
<proteinExistence type="inferred from homology"/>
<evidence type="ECO:0000256" key="10">
    <source>
        <dbReference type="ARBA" id="ARBA00022840"/>
    </source>
</evidence>
<evidence type="ECO:0000256" key="9">
    <source>
        <dbReference type="ARBA" id="ARBA00022833"/>
    </source>
</evidence>
<evidence type="ECO:0000256" key="6">
    <source>
        <dbReference type="ARBA" id="ARBA00022763"/>
    </source>
</evidence>
<keyword evidence="11" id="KW-0267">Excision nuclease</keyword>
<keyword evidence="3" id="KW-0479">Metal-binding</keyword>
<keyword evidence="13" id="KW-0234">DNA repair</keyword>
<dbReference type="GO" id="GO:0008270">
    <property type="term" value="F:zinc ion binding"/>
    <property type="evidence" value="ECO:0007669"/>
    <property type="project" value="UniProtKB-KW"/>
</dbReference>
<dbReference type="AlphaFoldDB" id="A0A090ZCV3"/>
<comment type="similarity">
    <text evidence="14">Belongs to the ABC transporter superfamily. UvrA family.</text>
</comment>
<evidence type="ECO:0000259" key="17">
    <source>
        <dbReference type="PROSITE" id="PS50893"/>
    </source>
</evidence>
<protein>
    <recommendedName>
        <fullName evidence="15">UvrABC system protein A</fullName>
    </recommendedName>
    <alternativeName>
        <fullName evidence="16">Excinuclease ABC subunit A</fullName>
    </alternativeName>
</protein>
<keyword evidence="10" id="KW-0067">ATP-binding</keyword>
<dbReference type="SUPFAM" id="SSF52540">
    <property type="entry name" value="P-loop containing nucleoside triphosphate hydrolases"/>
    <property type="match status" value="2"/>
</dbReference>
<accession>A0A090ZCV3</accession>
<dbReference type="Proteomes" id="UP000029278">
    <property type="component" value="Unassembled WGS sequence"/>
</dbReference>
<keyword evidence="19" id="KW-1185">Reference proteome</keyword>
<name>A0A090ZCV3_PAEMA</name>
<keyword evidence="4" id="KW-0677">Repeat</keyword>
<comment type="subcellular location">
    <subcellularLocation>
        <location evidence="1">Cytoplasm</location>
    </subcellularLocation>
</comment>
<dbReference type="PANTHER" id="PTHR43152:SF3">
    <property type="entry name" value="UVRABC SYSTEM PROTEIN A"/>
    <property type="match status" value="1"/>
</dbReference>
<dbReference type="RefSeq" id="WP_036623222.1">
    <property type="nucleotide sequence ID" value="NZ_JAKOBR010000061.1"/>
</dbReference>
<keyword evidence="2" id="KW-0963">Cytoplasm</keyword>
<dbReference type="PROSITE" id="PS00211">
    <property type="entry name" value="ABC_TRANSPORTER_1"/>
    <property type="match status" value="2"/>
</dbReference>
<dbReference type="OrthoDB" id="9809851at2"/>
<evidence type="ECO:0000256" key="11">
    <source>
        <dbReference type="ARBA" id="ARBA00022881"/>
    </source>
</evidence>
<evidence type="ECO:0000256" key="4">
    <source>
        <dbReference type="ARBA" id="ARBA00022737"/>
    </source>
</evidence>
<dbReference type="GO" id="GO:0004518">
    <property type="term" value="F:nuclease activity"/>
    <property type="evidence" value="ECO:0007669"/>
    <property type="project" value="UniProtKB-KW"/>
</dbReference>
<dbReference type="GO" id="GO:0006281">
    <property type="term" value="P:DNA repair"/>
    <property type="evidence" value="ECO:0007669"/>
    <property type="project" value="UniProtKB-KW"/>
</dbReference>
<keyword evidence="7" id="KW-0228">DNA excision</keyword>